<feature type="compositionally biased region" description="Basic and acidic residues" evidence="3">
    <location>
        <begin position="348"/>
        <end position="357"/>
    </location>
</feature>
<dbReference type="InterPro" id="IPR051566">
    <property type="entry name" value="CNKSR"/>
</dbReference>
<comment type="similarity">
    <text evidence="1">Belongs to the CNKSR family.</text>
</comment>
<feature type="region of interest" description="Disordered" evidence="3">
    <location>
        <begin position="348"/>
        <end position="461"/>
    </location>
</feature>
<evidence type="ECO:0000313" key="7">
    <source>
        <dbReference type="EMBL" id="CAG6681928.1"/>
    </source>
</evidence>
<protein>
    <submittedName>
        <fullName evidence="7">Connector enhancer of kinase suppressor of ras 3</fullName>
    </submittedName>
</protein>
<dbReference type="InterPro" id="IPR049628">
    <property type="entry name" value="CNK1-3_SAM"/>
</dbReference>
<dbReference type="PANTHER" id="PTHR12844:SF42">
    <property type="entry name" value="CONNECTOR ENHANCER OF KSR PROTEIN CNK"/>
    <property type="match status" value="1"/>
</dbReference>
<name>A0A8D8X2W0_9HEMI</name>
<sequence length="671" mass="75049">MAYVNVADWKPDQVADWLKGLDVSIHRYVESFLNNHVNGQHLLNLQPDDLEHHGIYKVGHQEIILEAVDHLRNFHYELDHENLQLLALRVSCLAHSLYRELWNSSPVVSTQILSDVATIIKAVKPLVCWLDRPPFSGQLAFIDKKAELLRLSLEMATSGQRDKFADRPIEIFRNSAKRLSELADEMIREIHDPLLLQPSSLDLATLKKRPGDHLGFCIIPSFHGIHQIGDIKCNSTAYQSGKIECGDEIVQINYQTVVGWDVKQVMALFEESSSDIFLTLKKRPCHSKILGQIYMKPYRLPSKKQVSYGWFLGDTITPPRINLGGHIDIKPLGHKLVSSVTSFNKNRKPESFENIKEDDLDNNNQHKVTEKEEPADELGDVDDDNEHEDDEEEEEEEEVLAKSDNSSDEDFNPYEEARAIRDMRHSKRSSSRKRRRTGAGPRSRRQRQWSSPPQPATNVFYNSVAGAGGARQTQQPYTYQPQARAIMGPAGRTMGPAGQMIPPGGKTMGPASRTMGPANRNRGPAPQMMGPASRTMGPAGQMMGPGGKTMGPASRTMGPPSQMGRHQAGGAGAPTSYQYGGITITPKVPQPQVNPLPNLKNITITRKHEVRLHRILTNTFSLDTLDETITRKDEVRLHKVPQTVVQCICKFLFSALCFFLLSASFCSGSHP</sequence>
<dbReference type="PROSITE" id="PS50106">
    <property type="entry name" value="PDZ"/>
    <property type="match status" value="1"/>
</dbReference>
<feature type="domain" description="CRIC" evidence="6">
    <location>
        <begin position="82"/>
        <end position="166"/>
    </location>
</feature>
<accession>A0A8D8X2W0</accession>
<feature type="domain" description="SAM" evidence="4">
    <location>
        <begin position="9"/>
        <end position="74"/>
    </location>
</feature>
<feature type="compositionally biased region" description="Acidic residues" evidence="3">
    <location>
        <begin position="373"/>
        <end position="398"/>
    </location>
</feature>
<evidence type="ECO:0000256" key="1">
    <source>
        <dbReference type="ARBA" id="ARBA00009498"/>
    </source>
</evidence>
<dbReference type="InterPro" id="IPR017874">
    <property type="entry name" value="CRIC_domain"/>
</dbReference>
<dbReference type="PROSITE" id="PS50105">
    <property type="entry name" value="SAM_DOMAIN"/>
    <property type="match status" value="1"/>
</dbReference>
<reference evidence="7" key="1">
    <citation type="submission" date="2021-05" db="EMBL/GenBank/DDBJ databases">
        <authorList>
            <person name="Alioto T."/>
            <person name="Alioto T."/>
            <person name="Gomez Garrido J."/>
        </authorList>
    </citation>
    <scope>NUCLEOTIDE SEQUENCE</scope>
</reference>
<dbReference type="InterPro" id="IPR036034">
    <property type="entry name" value="PDZ_sf"/>
</dbReference>
<dbReference type="PROSITE" id="PS51290">
    <property type="entry name" value="CRIC"/>
    <property type="match status" value="1"/>
</dbReference>
<dbReference type="SUPFAM" id="SSF50156">
    <property type="entry name" value="PDZ domain-like"/>
    <property type="match status" value="1"/>
</dbReference>
<feature type="compositionally biased region" description="Basic residues" evidence="3">
    <location>
        <begin position="424"/>
        <end position="447"/>
    </location>
</feature>
<dbReference type="CDD" id="cd09511">
    <property type="entry name" value="SAM_CNK1_2_3-suppressor"/>
    <property type="match status" value="1"/>
</dbReference>
<evidence type="ECO:0000256" key="3">
    <source>
        <dbReference type="SAM" id="MobiDB-lite"/>
    </source>
</evidence>
<evidence type="ECO:0000256" key="2">
    <source>
        <dbReference type="ARBA" id="ARBA00022553"/>
    </source>
</evidence>
<dbReference type="InterPro" id="IPR013761">
    <property type="entry name" value="SAM/pointed_sf"/>
</dbReference>
<dbReference type="InterPro" id="IPR001660">
    <property type="entry name" value="SAM"/>
</dbReference>
<dbReference type="EMBL" id="HBUF01257518">
    <property type="protein sequence ID" value="CAG6681928.1"/>
    <property type="molecule type" value="Transcribed_RNA"/>
</dbReference>
<evidence type="ECO:0000259" key="4">
    <source>
        <dbReference type="PROSITE" id="PS50105"/>
    </source>
</evidence>
<keyword evidence="7" id="KW-0808">Transferase</keyword>
<dbReference type="SUPFAM" id="SSF47769">
    <property type="entry name" value="SAM/Pointed domain"/>
    <property type="match status" value="1"/>
</dbReference>
<organism evidence="7">
    <name type="scientific">Cacopsylla melanoneura</name>
    <dbReference type="NCBI Taxonomy" id="428564"/>
    <lineage>
        <taxon>Eukaryota</taxon>
        <taxon>Metazoa</taxon>
        <taxon>Ecdysozoa</taxon>
        <taxon>Arthropoda</taxon>
        <taxon>Hexapoda</taxon>
        <taxon>Insecta</taxon>
        <taxon>Pterygota</taxon>
        <taxon>Neoptera</taxon>
        <taxon>Paraneoptera</taxon>
        <taxon>Hemiptera</taxon>
        <taxon>Sternorrhyncha</taxon>
        <taxon>Psylloidea</taxon>
        <taxon>Psyllidae</taxon>
        <taxon>Psyllinae</taxon>
        <taxon>Cacopsylla</taxon>
    </lineage>
</organism>
<dbReference type="AlphaFoldDB" id="A0A8D8X2W0"/>
<feature type="region of interest" description="Disordered" evidence="3">
    <location>
        <begin position="550"/>
        <end position="571"/>
    </location>
</feature>
<dbReference type="Gene3D" id="2.30.42.10">
    <property type="match status" value="1"/>
</dbReference>
<dbReference type="Pfam" id="PF00536">
    <property type="entry name" value="SAM_1"/>
    <property type="match status" value="1"/>
</dbReference>
<evidence type="ECO:0000259" key="5">
    <source>
        <dbReference type="PROSITE" id="PS50106"/>
    </source>
</evidence>
<dbReference type="SMART" id="SM00454">
    <property type="entry name" value="SAM"/>
    <property type="match status" value="1"/>
</dbReference>
<dbReference type="SMART" id="SM00228">
    <property type="entry name" value="PDZ"/>
    <property type="match status" value="1"/>
</dbReference>
<dbReference type="GO" id="GO:0016301">
    <property type="term" value="F:kinase activity"/>
    <property type="evidence" value="ECO:0007669"/>
    <property type="project" value="UniProtKB-KW"/>
</dbReference>
<evidence type="ECO:0000259" key="6">
    <source>
        <dbReference type="PROSITE" id="PS51290"/>
    </source>
</evidence>
<keyword evidence="2" id="KW-0597">Phosphoprotein</keyword>
<feature type="domain" description="PDZ" evidence="5">
    <location>
        <begin position="203"/>
        <end position="284"/>
    </location>
</feature>
<dbReference type="InterPro" id="IPR001478">
    <property type="entry name" value="PDZ"/>
</dbReference>
<keyword evidence="7" id="KW-0418">Kinase</keyword>
<dbReference type="PANTHER" id="PTHR12844">
    <property type="entry name" value="CONNECTOR ENCHANCER OF KINASE SUPPRESSOR OF RAS"/>
    <property type="match status" value="1"/>
</dbReference>
<proteinExistence type="inferred from homology"/>
<dbReference type="Pfam" id="PF10534">
    <property type="entry name" value="CRIC_ras_sig"/>
    <property type="match status" value="1"/>
</dbReference>
<dbReference type="Gene3D" id="1.10.150.50">
    <property type="entry name" value="Transcription Factor, Ets-1"/>
    <property type="match status" value="1"/>
</dbReference>